<dbReference type="AlphaFoldDB" id="A0A377N930"/>
<sequence length="43" mass="5176">MALFVTVDQNNLTVKMPDSYKIQRNKRFMDKTDHTVHLYILCF</sequence>
<reference evidence="1 2" key="1">
    <citation type="submission" date="2018-06" db="EMBL/GenBank/DDBJ databases">
        <authorList>
            <consortium name="Pathogen Informatics"/>
            <person name="Doyle S."/>
        </authorList>
    </citation>
    <scope>NUCLEOTIDE SEQUENCE [LARGE SCALE GENOMIC DNA]</scope>
    <source>
        <strain evidence="1 2">NCTC12157</strain>
    </source>
</reference>
<dbReference type="Proteomes" id="UP000254304">
    <property type="component" value="Unassembled WGS sequence"/>
</dbReference>
<protein>
    <submittedName>
        <fullName evidence="1">Uncharacterized protein</fullName>
    </submittedName>
</protein>
<organism evidence="1 2">
    <name type="scientific">Ewingella americana</name>
    <dbReference type="NCBI Taxonomy" id="41202"/>
    <lineage>
        <taxon>Bacteria</taxon>
        <taxon>Pseudomonadati</taxon>
        <taxon>Pseudomonadota</taxon>
        <taxon>Gammaproteobacteria</taxon>
        <taxon>Enterobacterales</taxon>
        <taxon>Yersiniaceae</taxon>
        <taxon>Ewingella</taxon>
    </lineage>
</organism>
<dbReference type="EMBL" id="UGGO01000001">
    <property type="protein sequence ID" value="STQ43308.1"/>
    <property type="molecule type" value="Genomic_DNA"/>
</dbReference>
<name>A0A377N930_9GAMM</name>
<evidence type="ECO:0000313" key="1">
    <source>
        <dbReference type="EMBL" id="STQ43308.1"/>
    </source>
</evidence>
<accession>A0A377N930</accession>
<gene>
    <name evidence="1" type="ORF">NCTC12157_00993</name>
</gene>
<evidence type="ECO:0000313" key="2">
    <source>
        <dbReference type="Proteomes" id="UP000254304"/>
    </source>
</evidence>
<proteinExistence type="predicted"/>